<feature type="transmembrane region" description="Helical" evidence="9">
    <location>
        <begin position="340"/>
        <end position="359"/>
    </location>
</feature>
<dbReference type="Proteomes" id="UP000037269">
    <property type="component" value="Unassembled WGS sequence"/>
</dbReference>
<dbReference type="PATRIC" id="fig|47500.8.peg.7121"/>
<dbReference type="PIRSF" id="PIRSF005353">
    <property type="entry name" value="PbuG"/>
    <property type="match status" value="1"/>
</dbReference>
<evidence type="ECO:0000313" key="13">
    <source>
        <dbReference type="Proteomes" id="UP000182836"/>
    </source>
</evidence>
<evidence type="ECO:0000313" key="10">
    <source>
        <dbReference type="EMBL" id="KON84362.1"/>
    </source>
</evidence>
<keyword evidence="12" id="KW-1185">Reference proteome</keyword>
<accession>A0A0D1YM44</accession>
<dbReference type="RefSeq" id="WP_043063610.1">
    <property type="nucleotide sequence ID" value="NZ_BJOA01000091.1"/>
</dbReference>
<feature type="transmembrane region" description="Helical" evidence="9">
    <location>
        <begin position="242"/>
        <end position="265"/>
    </location>
</feature>
<protein>
    <submittedName>
        <fullName evidence="10">Guanine permease</fullName>
    </submittedName>
    <submittedName>
        <fullName evidence="11">Putative MFS transporter, AGZA family, xanthine/uracil permease</fullName>
    </submittedName>
</protein>
<feature type="transmembrane region" description="Helical" evidence="9">
    <location>
        <begin position="313"/>
        <end position="334"/>
    </location>
</feature>
<proteinExistence type="inferred from homology"/>
<evidence type="ECO:0000256" key="9">
    <source>
        <dbReference type="SAM" id="Phobius"/>
    </source>
</evidence>
<keyword evidence="3 8" id="KW-0813">Transport</keyword>
<gene>
    <name evidence="10" type="ORF">AF333_29835</name>
    <name evidence="11" type="ORF">SAMN04487909_12957</name>
</gene>
<feature type="transmembrane region" description="Helical" evidence="9">
    <location>
        <begin position="50"/>
        <end position="74"/>
    </location>
</feature>
<dbReference type="OrthoDB" id="9808458at2"/>
<dbReference type="PANTHER" id="PTHR43337:SF11">
    <property type="entry name" value="GUANINE_HYPOXANTHINE PERMEASE PBUG"/>
    <property type="match status" value="1"/>
</dbReference>
<evidence type="ECO:0000256" key="6">
    <source>
        <dbReference type="ARBA" id="ARBA00022989"/>
    </source>
</evidence>
<reference evidence="10 12" key="1">
    <citation type="submission" date="2015-07" db="EMBL/GenBank/DDBJ databases">
        <title>Fjat-14205 dsm 2895.</title>
        <authorList>
            <person name="Liu B."/>
            <person name="Wang J."/>
            <person name="Zhu Y."/>
            <person name="Liu G."/>
            <person name="Chen Q."/>
            <person name="Chen Z."/>
            <person name="Lan J."/>
            <person name="Che J."/>
            <person name="Ge C."/>
            <person name="Shi H."/>
            <person name="Pan Z."/>
            <person name="Liu X."/>
        </authorList>
    </citation>
    <scope>NUCLEOTIDE SEQUENCE [LARGE SCALE GENOMIC DNA]</scope>
    <source>
        <strain evidence="10 12">DSM 2895</strain>
    </source>
</reference>
<sequence>MKKFFGFEERGTTYRKETVAGITTFLSMAYILVVNPIILSEAGMDRGAVFTATAVTAILGTLLMGILANYPIGIASSMGLNSFFTYSVVIGMGIPWQTALTGVLVSGVLFVILSVLKIREKIINVIPQDLKYAIAGGIGFFVTFIGLKSAGIIQKNEATFISLGNLKSAPTLLAIFGFIVTVVLLIRNVQGGIFYGMIISAIVGMLFGLIEVPDSIVGTIPSLAPTFGVAFEHVPDVLSPELLTVIFTFLFVGFFDTAGTLIAVASQAGIIKDNQIPNAGRALLADSSASVIGSVLGTSTTASFIESSAGIAVGGRTGFASLVIAGCFTLALFFSPVLSVITGEVTAPALIIVGAMMASEIRHINWNRLDIVIPSFVTIIMMPLTFSVATGIALGFILYPITMLALKRPGQVHPIMYVLSVIFIAYFAYVS</sequence>
<evidence type="ECO:0000256" key="2">
    <source>
        <dbReference type="ARBA" id="ARBA00005697"/>
    </source>
</evidence>
<feature type="transmembrane region" description="Helical" evidence="9">
    <location>
        <begin position="167"/>
        <end position="186"/>
    </location>
</feature>
<reference evidence="11 13" key="2">
    <citation type="submission" date="2016-10" db="EMBL/GenBank/DDBJ databases">
        <authorList>
            <person name="de Groot N.N."/>
        </authorList>
    </citation>
    <scope>NUCLEOTIDE SEQUENCE [LARGE SCALE GENOMIC DNA]</scope>
    <source>
        <strain evidence="11 13">DSM 2895</strain>
    </source>
</reference>
<evidence type="ECO:0000256" key="4">
    <source>
        <dbReference type="ARBA" id="ARBA00022475"/>
    </source>
</evidence>
<evidence type="ECO:0000256" key="5">
    <source>
        <dbReference type="ARBA" id="ARBA00022692"/>
    </source>
</evidence>
<comment type="similarity">
    <text evidence="2 8">Belongs to the nucleobase:cation symporter-2 (NCS2) (TC 2.A.40) family. Azg-like subfamily.</text>
</comment>
<keyword evidence="6 8" id="KW-1133">Transmembrane helix</keyword>
<keyword evidence="7 8" id="KW-0472">Membrane</keyword>
<feature type="transmembrane region" description="Helical" evidence="9">
    <location>
        <begin position="130"/>
        <end position="147"/>
    </location>
</feature>
<dbReference type="InterPro" id="IPR026033">
    <property type="entry name" value="Azg-like_bact_archaea"/>
</dbReference>
<dbReference type="GO" id="GO:0005345">
    <property type="term" value="F:purine nucleobase transmembrane transporter activity"/>
    <property type="evidence" value="ECO:0007669"/>
    <property type="project" value="TreeGrafter"/>
</dbReference>
<evidence type="ECO:0000313" key="11">
    <source>
        <dbReference type="EMBL" id="SDJ82650.1"/>
    </source>
</evidence>
<evidence type="ECO:0000313" key="12">
    <source>
        <dbReference type="Proteomes" id="UP000037269"/>
    </source>
</evidence>
<dbReference type="EMBL" id="FNED01000029">
    <property type="protein sequence ID" value="SDJ82650.1"/>
    <property type="molecule type" value="Genomic_DNA"/>
</dbReference>
<evidence type="ECO:0000256" key="1">
    <source>
        <dbReference type="ARBA" id="ARBA00004651"/>
    </source>
</evidence>
<dbReference type="GO" id="GO:0005886">
    <property type="term" value="C:plasma membrane"/>
    <property type="evidence" value="ECO:0007669"/>
    <property type="project" value="UniProtKB-SubCell"/>
</dbReference>
<keyword evidence="5 8" id="KW-0812">Transmembrane</keyword>
<comment type="subcellular location">
    <subcellularLocation>
        <location evidence="1 8">Cell membrane</location>
        <topology evidence="1 8">Multi-pass membrane protein</topology>
    </subcellularLocation>
</comment>
<feature type="transmembrane region" description="Helical" evidence="9">
    <location>
        <begin position="411"/>
        <end position="430"/>
    </location>
</feature>
<dbReference type="InterPro" id="IPR045018">
    <property type="entry name" value="Azg-like"/>
</dbReference>
<organism evidence="10 12">
    <name type="scientific">Aneurinibacillus migulanus</name>
    <name type="common">Bacillus migulanus</name>
    <dbReference type="NCBI Taxonomy" id="47500"/>
    <lineage>
        <taxon>Bacteria</taxon>
        <taxon>Bacillati</taxon>
        <taxon>Bacillota</taxon>
        <taxon>Bacilli</taxon>
        <taxon>Bacillales</taxon>
        <taxon>Paenibacillaceae</taxon>
        <taxon>Aneurinibacillus group</taxon>
        <taxon>Aneurinibacillus</taxon>
    </lineage>
</organism>
<dbReference type="InterPro" id="IPR006043">
    <property type="entry name" value="NCS2"/>
</dbReference>
<dbReference type="EMBL" id="LGUG01000013">
    <property type="protein sequence ID" value="KON84362.1"/>
    <property type="molecule type" value="Genomic_DNA"/>
</dbReference>
<feature type="transmembrane region" description="Helical" evidence="9">
    <location>
        <begin position="193"/>
        <end position="210"/>
    </location>
</feature>
<keyword evidence="4 8" id="KW-1003">Cell membrane</keyword>
<evidence type="ECO:0000256" key="8">
    <source>
        <dbReference type="PIRNR" id="PIRNR005353"/>
    </source>
</evidence>
<dbReference type="AlphaFoldDB" id="A0A0D1YM44"/>
<dbReference type="STRING" id="47500.AF333_29835"/>
<evidence type="ECO:0000256" key="7">
    <source>
        <dbReference type="ARBA" id="ARBA00023136"/>
    </source>
</evidence>
<feature type="transmembrane region" description="Helical" evidence="9">
    <location>
        <begin position="94"/>
        <end position="118"/>
    </location>
</feature>
<name>A0A0D1YM44_ANEMI</name>
<evidence type="ECO:0000256" key="3">
    <source>
        <dbReference type="ARBA" id="ARBA00022448"/>
    </source>
</evidence>
<dbReference type="GeneID" id="42309333"/>
<feature type="transmembrane region" description="Helical" evidence="9">
    <location>
        <begin position="371"/>
        <end position="399"/>
    </location>
</feature>
<dbReference type="PANTHER" id="PTHR43337">
    <property type="entry name" value="XANTHINE/URACIL PERMEASE C887.17-RELATED"/>
    <property type="match status" value="1"/>
</dbReference>
<feature type="transmembrane region" description="Helical" evidence="9">
    <location>
        <begin position="20"/>
        <end position="38"/>
    </location>
</feature>
<dbReference type="Pfam" id="PF00860">
    <property type="entry name" value="Xan_ur_permease"/>
    <property type="match status" value="1"/>
</dbReference>
<dbReference type="Proteomes" id="UP000182836">
    <property type="component" value="Unassembled WGS sequence"/>
</dbReference>